<gene>
    <name evidence="3" type="ORF">FK492_20015</name>
</gene>
<proteinExistence type="predicted"/>
<keyword evidence="2" id="KW-1133">Transmembrane helix</keyword>
<dbReference type="Proteomes" id="UP000319715">
    <property type="component" value="Unassembled WGS sequence"/>
</dbReference>
<name>A0ABY2ZU42_9GAMM</name>
<feature type="transmembrane region" description="Helical" evidence="2">
    <location>
        <begin position="150"/>
        <end position="176"/>
    </location>
</feature>
<keyword evidence="1" id="KW-0175">Coiled coil</keyword>
<keyword evidence="2" id="KW-0812">Transmembrane</keyword>
<evidence type="ECO:0000313" key="3">
    <source>
        <dbReference type="EMBL" id="TQC70011.1"/>
    </source>
</evidence>
<organism evidence="3 4">
    <name type="scientific">Pantoea dispersa</name>
    <dbReference type="NCBI Taxonomy" id="59814"/>
    <lineage>
        <taxon>Bacteria</taxon>
        <taxon>Pseudomonadati</taxon>
        <taxon>Pseudomonadota</taxon>
        <taxon>Gammaproteobacteria</taxon>
        <taxon>Enterobacterales</taxon>
        <taxon>Erwiniaceae</taxon>
        <taxon>Pantoea</taxon>
    </lineage>
</organism>
<feature type="coiled-coil region" evidence="1">
    <location>
        <begin position="96"/>
        <end position="127"/>
    </location>
</feature>
<evidence type="ECO:0000256" key="1">
    <source>
        <dbReference type="SAM" id="Coils"/>
    </source>
</evidence>
<evidence type="ECO:0000313" key="4">
    <source>
        <dbReference type="Proteomes" id="UP000319715"/>
    </source>
</evidence>
<comment type="caution">
    <text evidence="3">The sequence shown here is derived from an EMBL/GenBank/DDBJ whole genome shotgun (WGS) entry which is preliminary data.</text>
</comment>
<protein>
    <submittedName>
        <fullName evidence="3">Uncharacterized protein</fullName>
    </submittedName>
</protein>
<accession>A0ABY2ZU42</accession>
<dbReference type="RefSeq" id="WP_141496910.1">
    <property type="nucleotide sequence ID" value="NZ_CP157884.1"/>
</dbReference>
<keyword evidence="4" id="KW-1185">Reference proteome</keyword>
<sequence>MTQQTKRWVFKELVSSASDPQELMAYAIYKLKKNQLAESRRSQGWTEAKIDEELERFHEITLQVGLDDYRAKAQELFLEVTQGAAEHVTPYYEKEIEKLKKEHAESVRRLKSQINDLRNNAVKHYIEKVDEYNLSQKTWQDKYIFRPLKWAFSGLPGIFASAFTLGVIVAVMGYFAGPEKRSQIISDGAKNVLEILAPQQLIPGAPVLKNDEKP</sequence>
<evidence type="ECO:0000256" key="2">
    <source>
        <dbReference type="SAM" id="Phobius"/>
    </source>
</evidence>
<dbReference type="EMBL" id="VICF01000010">
    <property type="protein sequence ID" value="TQC70011.1"/>
    <property type="molecule type" value="Genomic_DNA"/>
</dbReference>
<keyword evidence="2" id="KW-0472">Membrane</keyword>
<reference evidence="3 4" key="1">
    <citation type="submission" date="2019-06" db="EMBL/GenBank/DDBJ databases">
        <title>Pantoea dispersa Assembly.</title>
        <authorList>
            <person name="Wang J."/>
        </authorList>
    </citation>
    <scope>NUCLEOTIDE SEQUENCE [LARGE SCALE GENOMIC DNA]</scope>
    <source>
        <strain evidence="4">bio</strain>
    </source>
</reference>